<dbReference type="SUPFAM" id="SSF53448">
    <property type="entry name" value="Nucleotide-diphospho-sugar transferases"/>
    <property type="match status" value="1"/>
</dbReference>
<reference evidence="6" key="2">
    <citation type="journal article" date="2021" name="PeerJ">
        <title>Extensive microbial diversity within the chicken gut microbiome revealed by metagenomics and culture.</title>
        <authorList>
            <person name="Gilroy R."/>
            <person name="Ravi A."/>
            <person name="Getino M."/>
            <person name="Pursley I."/>
            <person name="Horton D.L."/>
            <person name="Alikhan N.F."/>
            <person name="Baker D."/>
            <person name="Gharbi K."/>
            <person name="Hall N."/>
            <person name="Watson M."/>
            <person name="Adriaenssens E.M."/>
            <person name="Foster-Nyarko E."/>
            <person name="Jarju S."/>
            <person name="Secka A."/>
            <person name="Antonio M."/>
            <person name="Oren A."/>
            <person name="Chaudhuri R.R."/>
            <person name="La Ragione R."/>
            <person name="Hildebrand F."/>
            <person name="Pallen M.J."/>
        </authorList>
    </citation>
    <scope>NUCLEOTIDE SEQUENCE</scope>
    <source>
        <strain evidence="6">CHK123-3438</strain>
    </source>
</reference>
<evidence type="ECO:0000256" key="3">
    <source>
        <dbReference type="ARBA" id="ARBA00022676"/>
    </source>
</evidence>
<gene>
    <name evidence="6" type="ORF">IAB60_05975</name>
</gene>
<dbReference type="PANTHER" id="PTHR43179">
    <property type="entry name" value="RHAMNOSYLTRANSFERASE WBBL"/>
    <property type="match status" value="1"/>
</dbReference>
<dbReference type="Pfam" id="PF00535">
    <property type="entry name" value="Glycos_transf_2"/>
    <property type="match status" value="1"/>
</dbReference>
<evidence type="ECO:0000256" key="1">
    <source>
        <dbReference type="ARBA" id="ARBA00004776"/>
    </source>
</evidence>
<name>A0A9D1GIW8_9FIRM</name>
<dbReference type="EMBL" id="DVKS01000100">
    <property type="protein sequence ID" value="HIT41633.1"/>
    <property type="molecule type" value="Genomic_DNA"/>
</dbReference>
<comment type="similarity">
    <text evidence="2">Belongs to the glycosyltransferase 2 family.</text>
</comment>
<proteinExistence type="inferred from homology"/>
<comment type="pathway">
    <text evidence="1">Cell wall biogenesis; cell wall polysaccharide biosynthesis.</text>
</comment>
<evidence type="ECO:0000256" key="4">
    <source>
        <dbReference type="ARBA" id="ARBA00022679"/>
    </source>
</evidence>
<dbReference type="Gene3D" id="3.90.550.10">
    <property type="entry name" value="Spore Coat Polysaccharide Biosynthesis Protein SpsA, Chain A"/>
    <property type="match status" value="1"/>
</dbReference>
<dbReference type="PANTHER" id="PTHR43179:SF12">
    <property type="entry name" value="GALACTOFURANOSYLTRANSFERASE GLFT2"/>
    <property type="match status" value="1"/>
</dbReference>
<organism evidence="6 7">
    <name type="scientific">Candidatus Caccovicinus merdipullorum</name>
    <dbReference type="NCBI Taxonomy" id="2840724"/>
    <lineage>
        <taxon>Bacteria</taxon>
        <taxon>Bacillati</taxon>
        <taxon>Bacillota</taxon>
        <taxon>Clostridia</taxon>
        <taxon>Eubacteriales</taxon>
        <taxon>Candidatus Caccovicinus</taxon>
    </lineage>
</organism>
<keyword evidence="3" id="KW-0328">Glycosyltransferase</keyword>
<comment type="caution">
    <text evidence="6">The sequence shown here is derived from an EMBL/GenBank/DDBJ whole genome shotgun (WGS) entry which is preliminary data.</text>
</comment>
<dbReference type="Proteomes" id="UP000886860">
    <property type="component" value="Unassembled WGS sequence"/>
</dbReference>
<sequence length="298" mass="34172">MDRDKKISCVVLNYNDAAATERLVRQIFRYPALDAVVVVDNCSTDDSVSRLKAMAAELDPEKIVVLKSSKNGGYGAGNNKGVRYSYEVLQMDYVLIANPDVEFSESCVIHLARLFENHENLGAAAAVMEDPVYGKQKNGWPLLGFWGELARTGPVCRRLFHSFLEYGESVFKDKKAVYVDAVHGSMLMVDAVKMIECGGYDEKVFLYNEEAILGFRMLEHGYRTVLLLTEHYVHRHSESISKTYRDVWARQKLRNESALYYYRNYLRANPLKMLAARAFFQIVRLEIWFCGSVLKMKW</sequence>
<feature type="domain" description="Glycosyltransferase 2-like" evidence="5">
    <location>
        <begin position="8"/>
        <end position="129"/>
    </location>
</feature>
<evidence type="ECO:0000256" key="2">
    <source>
        <dbReference type="ARBA" id="ARBA00006739"/>
    </source>
</evidence>
<protein>
    <submittedName>
        <fullName evidence="6">Glycosyltransferase family 2 protein</fullName>
    </submittedName>
</protein>
<dbReference type="GO" id="GO:0016757">
    <property type="term" value="F:glycosyltransferase activity"/>
    <property type="evidence" value="ECO:0007669"/>
    <property type="project" value="UniProtKB-KW"/>
</dbReference>
<dbReference type="InterPro" id="IPR029044">
    <property type="entry name" value="Nucleotide-diphossugar_trans"/>
</dbReference>
<evidence type="ECO:0000313" key="6">
    <source>
        <dbReference type="EMBL" id="HIT41633.1"/>
    </source>
</evidence>
<evidence type="ECO:0000259" key="5">
    <source>
        <dbReference type="Pfam" id="PF00535"/>
    </source>
</evidence>
<reference evidence="6" key="1">
    <citation type="submission" date="2020-10" db="EMBL/GenBank/DDBJ databases">
        <authorList>
            <person name="Gilroy R."/>
        </authorList>
    </citation>
    <scope>NUCLEOTIDE SEQUENCE</scope>
    <source>
        <strain evidence="6">CHK123-3438</strain>
    </source>
</reference>
<accession>A0A9D1GIW8</accession>
<evidence type="ECO:0000313" key="7">
    <source>
        <dbReference type="Proteomes" id="UP000886860"/>
    </source>
</evidence>
<keyword evidence="4" id="KW-0808">Transferase</keyword>
<dbReference type="AlphaFoldDB" id="A0A9D1GIW8"/>
<dbReference type="InterPro" id="IPR001173">
    <property type="entry name" value="Glyco_trans_2-like"/>
</dbReference>